<feature type="domain" description="Reverse transcriptase Ty1/copia-type" evidence="3">
    <location>
        <begin position="32"/>
        <end position="168"/>
    </location>
</feature>
<reference evidence="4" key="1">
    <citation type="submission" date="2022-12" db="EMBL/GenBank/DDBJ databases">
        <title>Draft genome assemblies for two species of Escallonia (Escalloniales).</title>
        <authorList>
            <person name="Chanderbali A."/>
            <person name="Dervinis C."/>
            <person name="Anghel I."/>
            <person name="Soltis D."/>
            <person name="Soltis P."/>
            <person name="Zapata F."/>
        </authorList>
    </citation>
    <scope>NUCLEOTIDE SEQUENCE</scope>
    <source>
        <strain evidence="4">UCBG64.0493</strain>
        <tissue evidence="4">Leaf</tissue>
    </source>
</reference>
<keyword evidence="5" id="KW-1185">Reference proteome</keyword>
<evidence type="ECO:0000313" key="5">
    <source>
        <dbReference type="Proteomes" id="UP001188597"/>
    </source>
</evidence>
<dbReference type="GO" id="GO:0004197">
    <property type="term" value="F:cysteine-type endopeptidase activity"/>
    <property type="evidence" value="ECO:0007669"/>
    <property type="project" value="InterPro"/>
</dbReference>
<evidence type="ECO:0008006" key="6">
    <source>
        <dbReference type="Google" id="ProtNLM"/>
    </source>
</evidence>
<dbReference type="SUPFAM" id="SSF56672">
    <property type="entry name" value="DNA/RNA polymerases"/>
    <property type="match status" value="1"/>
</dbReference>
<comment type="similarity">
    <text evidence="1">Belongs to the peptidase C14B family.</text>
</comment>
<dbReference type="PANTHER" id="PTHR48104:SF2">
    <property type="entry name" value="METACASPASE-1-LIKE ISOFORM X1"/>
    <property type="match status" value="1"/>
</dbReference>
<evidence type="ECO:0000259" key="3">
    <source>
        <dbReference type="Pfam" id="PF07727"/>
    </source>
</evidence>
<evidence type="ECO:0000256" key="1">
    <source>
        <dbReference type="ARBA" id="ARBA00009005"/>
    </source>
</evidence>
<dbReference type="Gene3D" id="3.40.50.12660">
    <property type="match status" value="1"/>
</dbReference>
<dbReference type="Pfam" id="PF07727">
    <property type="entry name" value="RVT_2"/>
    <property type="match status" value="1"/>
</dbReference>
<dbReference type="AlphaFoldDB" id="A0AA89B7K6"/>
<gene>
    <name evidence="4" type="ORF">RJ639_041088</name>
</gene>
<dbReference type="EMBL" id="JAVXUP010000459">
    <property type="protein sequence ID" value="KAK3027482.1"/>
    <property type="molecule type" value="Genomic_DNA"/>
</dbReference>
<dbReference type="Proteomes" id="UP001188597">
    <property type="component" value="Unassembled WGS sequence"/>
</dbReference>
<dbReference type="PANTHER" id="PTHR48104">
    <property type="entry name" value="METACASPASE-4"/>
    <property type="match status" value="1"/>
</dbReference>
<dbReference type="InterPro" id="IPR011600">
    <property type="entry name" value="Pept_C14_caspase"/>
</dbReference>
<dbReference type="InterPro" id="IPR043502">
    <property type="entry name" value="DNA/RNA_pol_sf"/>
</dbReference>
<feature type="domain" description="Peptidase C14 caspase" evidence="2">
    <location>
        <begin position="205"/>
        <end position="303"/>
    </location>
</feature>
<comment type="caution">
    <text evidence="4">The sequence shown here is derived from an EMBL/GenBank/DDBJ whole genome shotgun (WGS) entry which is preliminary data.</text>
</comment>
<name>A0AA89B7K6_9ASTE</name>
<evidence type="ECO:0000259" key="2">
    <source>
        <dbReference type="Pfam" id="PF00656"/>
    </source>
</evidence>
<dbReference type="GO" id="GO:0006508">
    <property type="term" value="P:proteolysis"/>
    <property type="evidence" value="ECO:0007669"/>
    <property type="project" value="InterPro"/>
</dbReference>
<protein>
    <recommendedName>
        <fullName evidence="6">Reverse transcriptase Ty1/copia-type domain-containing protein</fullName>
    </recommendedName>
</protein>
<accession>A0AA89B7K6</accession>
<dbReference type="Pfam" id="PF00656">
    <property type="entry name" value="Peptidase_C14"/>
    <property type="match status" value="1"/>
</dbReference>
<organism evidence="4 5">
    <name type="scientific">Escallonia herrerae</name>
    <dbReference type="NCBI Taxonomy" id="1293975"/>
    <lineage>
        <taxon>Eukaryota</taxon>
        <taxon>Viridiplantae</taxon>
        <taxon>Streptophyta</taxon>
        <taxon>Embryophyta</taxon>
        <taxon>Tracheophyta</taxon>
        <taxon>Spermatophyta</taxon>
        <taxon>Magnoliopsida</taxon>
        <taxon>eudicotyledons</taxon>
        <taxon>Gunneridae</taxon>
        <taxon>Pentapetalae</taxon>
        <taxon>asterids</taxon>
        <taxon>campanulids</taxon>
        <taxon>Escalloniales</taxon>
        <taxon>Escalloniaceae</taxon>
        <taxon>Escallonia</taxon>
    </lineage>
</organism>
<proteinExistence type="inferred from homology"/>
<dbReference type="InterPro" id="IPR050452">
    <property type="entry name" value="Metacaspase"/>
</dbReference>
<sequence length="311" mass="35149">MSSNDAPFWREAIDEEIHSILSNNTWILVDSSWFNLEEEVYMELPKGFISPGQEYKVCELLKFLYGLKQAPKQWHEKFRSVMLANGYVANGRDIFRASFGVLIYLYVDDMLIFGADIDIINEAKKFLGSNFSMKDLGEVDVIIGIKIIRSLHGIVLTQSSYIEKILRRLPVEILHIMGNLRAQGLFVQGGLILQAKGLFAPEDEANPPTMKNIRAALQWLIKDCQAGASLVFYFSGHGLRQPDFNEDELDGFDETICPVDFRTEGMILDNEINETIVRPLKRGVTLHAIIDACHSGAVLALAYCYSTNEYV</sequence>
<dbReference type="GO" id="GO:0005737">
    <property type="term" value="C:cytoplasm"/>
    <property type="evidence" value="ECO:0007669"/>
    <property type="project" value="TreeGrafter"/>
</dbReference>
<evidence type="ECO:0000313" key="4">
    <source>
        <dbReference type="EMBL" id="KAK3027482.1"/>
    </source>
</evidence>
<dbReference type="InterPro" id="IPR013103">
    <property type="entry name" value="RVT_2"/>
</dbReference>